<feature type="compositionally biased region" description="Polar residues" evidence="1">
    <location>
        <begin position="49"/>
        <end position="58"/>
    </location>
</feature>
<dbReference type="Proteomes" id="UP001232245">
    <property type="component" value="Unassembled WGS sequence"/>
</dbReference>
<proteinExistence type="predicted"/>
<feature type="region of interest" description="Disordered" evidence="1">
    <location>
        <begin position="30"/>
        <end position="58"/>
    </location>
</feature>
<sequence length="58" mass="6572">MKRNLFLLVGLLSCVVLNGCKSEKEKILDNPNKDISDEVKQSKEEKSYDPSNTVTEDE</sequence>
<accession>A0ABT9YZY6</accession>
<gene>
    <name evidence="2" type="ORF">J2S02_001500</name>
</gene>
<feature type="compositionally biased region" description="Basic and acidic residues" evidence="1">
    <location>
        <begin position="30"/>
        <end position="48"/>
    </location>
</feature>
<evidence type="ECO:0008006" key="4">
    <source>
        <dbReference type="Google" id="ProtNLM"/>
    </source>
</evidence>
<keyword evidence="3" id="KW-1185">Reference proteome</keyword>
<evidence type="ECO:0000313" key="2">
    <source>
        <dbReference type="EMBL" id="MDQ0225171.1"/>
    </source>
</evidence>
<reference evidence="2 3" key="1">
    <citation type="submission" date="2023-07" db="EMBL/GenBank/DDBJ databases">
        <title>Genomic Encyclopedia of Type Strains, Phase IV (KMG-IV): sequencing the most valuable type-strain genomes for metagenomic binning, comparative biology and taxonomic classification.</title>
        <authorList>
            <person name="Goeker M."/>
        </authorList>
    </citation>
    <scope>NUCLEOTIDE SEQUENCE [LARGE SCALE GENOMIC DNA]</scope>
    <source>
        <strain evidence="2 3">DSM 17723</strain>
    </source>
</reference>
<dbReference type="RefSeq" id="WP_174881227.1">
    <property type="nucleotide sequence ID" value="NZ_JAUSTZ010000002.1"/>
</dbReference>
<protein>
    <recommendedName>
        <fullName evidence="4">Lipoprotein</fullName>
    </recommendedName>
</protein>
<evidence type="ECO:0000256" key="1">
    <source>
        <dbReference type="SAM" id="MobiDB-lite"/>
    </source>
</evidence>
<evidence type="ECO:0000313" key="3">
    <source>
        <dbReference type="Proteomes" id="UP001232245"/>
    </source>
</evidence>
<dbReference type="EMBL" id="JAUSTZ010000002">
    <property type="protein sequence ID" value="MDQ0225171.1"/>
    <property type="molecule type" value="Genomic_DNA"/>
</dbReference>
<organism evidence="2 3">
    <name type="scientific">Metabacillus niabensis</name>
    <dbReference type="NCBI Taxonomy" id="324854"/>
    <lineage>
        <taxon>Bacteria</taxon>
        <taxon>Bacillati</taxon>
        <taxon>Bacillota</taxon>
        <taxon>Bacilli</taxon>
        <taxon>Bacillales</taxon>
        <taxon>Bacillaceae</taxon>
        <taxon>Metabacillus</taxon>
    </lineage>
</organism>
<name>A0ABT9YZY6_9BACI</name>
<comment type="caution">
    <text evidence="2">The sequence shown here is derived from an EMBL/GenBank/DDBJ whole genome shotgun (WGS) entry which is preliminary data.</text>
</comment>